<dbReference type="EMBL" id="JAQMTU010000062">
    <property type="protein sequence ID" value="MDB9486952.1"/>
    <property type="molecule type" value="Genomic_DNA"/>
</dbReference>
<dbReference type="InterPro" id="IPR002182">
    <property type="entry name" value="NB-ARC"/>
</dbReference>
<evidence type="ECO:0000313" key="3">
    <source>
        <dbReference type="Proteomes" id="UP001212123"/>
    </source>
</evidence>
<dbReference type="InterPro" id="IPR027417">
    <property type="entry name" value="P-loop_NTPase"/>
</dbReference>
<gene>
    <name evidence="2" type="ORF">PN492_10420</name>
</gene>
<dbReference type="Proteomes" id="UP001212123">
    <property type="component" value="Unassembled WGS sequence"/>
</dbReference>
<organism evidence="2 3">
    <name type="scientific">Dolichospermum circinale CS-537/01</name>
    <dbReference type="NCBI Taxonomy" id="3021739"/>
    <lineage>
        <taxon>Bacteria</taxon>
        <taxon>Bacillati</taxon>
        <taxon>Cyanobacteriota</taxon>
        <taxon>Cyanophyceae</taxon>
        <taxon>Nostocales</taxon>
        <taxon>Aphanizomenonaceae</taxon>
        <taxon>Dolichospermum</taxon>
        <taxon>Dolichospermum circinale</taxon>
    </lineage>
</organism>
<evidence type="ECO:0000313" key="2">
    <source>
        <dbReference type="EMBL" id="MDB9486952.1"/>
    </source>
</evidence>
<feature type="domain" description="NB-ARC" evidence="1">
    <location>
        <begin position="3"/>
        <end position="86"/>
    </location>
</feature>
<dbReference type="Gene3D" id="3.40.50.300">
    <property type="entry name" value="P-loop containing nucleotide triphosphate hydrolases"/>
    <property type="match status" value="1"/>
</dbReference>
<evidence type="ECO:0000259" key="1">
    <source>
        <dbReference type="Pfam" id="PF00931"/>
    </source>
</evidence>
<dbReference type="SUPFAM" id="SSF52540">
    <property type="entry name" value="P-loop containing nucleoside triphosphate hydrolases"/>
    <property type="match status" value="1"/>
</dbReference>
<keyword evidence="3" id="KW-1185">Reference proteome</keyword>
<dbReference type="PRINTS" id="PR00364">
    <property type="entry name" value="DISEASERSIST"/>
</dbReference>
<comment type="caution">
    <text evidence="2">The sequence shown here is derived from an EMBL/GenBank/DDBJ whole genome shotgun (WGS) entry which is preliminary data.</text>
</comment>
<reference evidence="2 3" key="1">
    <citation type="submission" date="2023-01" db="EMBL/GenBank/DDBJ databases">
        <title>Genomes from the Australian National Cyanobacteria Reference Collection.</title>
        <authorList>
            <person name="Willis A."/>
            <person name="Lee E.M.F."/>
        </authorList>
    </citation>
    <scope>NUCLEOTIDE SEQUENCE [LARGE SCALE GENOMIC DNA]</scope>
    <source>
        <strain evidence="2 3">CS-537/01</strain>
    </source>
</reference>
<dbReference type="Pfam" id="PF00931">
    <property type="entry name" value="NB-ARC"/>
    <property type="match status" value="1"/>
</dbReference>
<proteinExistence type="predicted"/>
<sequence>MRLISILGISGIGKTSLVKHFIDTHPLPFDAMIWKNLKLSNSLNSILTEIFTELNENDKNINTNKLLNQSLELFNQKRCLIVFDNLEEIFTPQQYAGQYQTEHQNYQTFLQMITEVEHQSCVILISQEKCQEMISLDSELYPIHSLELSGLDNGATEILNTQGLKNEELWLDLIKLYESHPRYLQHISILIQDIFQGEVAEFMQENCLILTENIKSQIDLTWNKLTDVEKQILLKIAQNHQPLSRDEIKESLSLSSMDIINGLQSLTRRYLLTKLEHHQKSFHLSSVWREYLKLLV</sequence>
<accession>A0ABT5A4S9</accession>
<name>A0ABT5A4S9_9CYAN</name>
<protein>
    <submittedName>
        <fullName evidence="2">AAA family ATPase</fullName>
    </submittedName>
</protein>